<evidence type="ECO:0000313" key="2">
    <source>
        <dbReference type="EMBL" id="GAA4450535.1"/>
    </source>
</evidence>
<accession>A0ABP8MKM7</accession>
<organism evidence="2 3">
    <name type="scientific">Novipirellula rosea</name>
    <dbReference type="NCBI Taxonomy" id="1031540"/>
    <lineage>
        <taxon>Bacteria</taxon>
        <taxon>Pseudomonadati</taxon>
        <taxon>Planctomycetota</taxon>
        <taxon>Planctomycetia</taxon>
        <taxon>Pirellulales</taxon>
        <taxon>Pirellulaceae</taxon>
        <taxon>Novipirellula</taxon>
    </lineage>
</organism>
<dbReference type="EMBL" id="BAABGA010000021">
    <property type="protein sequence ID" value="GAA4450535.1"/>
    <property type="molecule type" value="Genomic_DNA"/>
</dbReference>
<keyword evidence="3" id="KW-1185">Reference proteome</keyword>
<protein>
    <submittedName>
        <fullName evidence="2">Uncharacterized protein</fullName>
    </submittedName>
</protein>
<dbReference type="Proteomes" id="UP001500840">
    <property type="component" value="Unassembled WGS sequence"/>
</dbReference>
<comment type="caution">
    <text evidence="2">The sequence shown here is derived from an EMBL/GenBank/DDBJ whole genome shotgun (WGS) entry which is preliminary data.</text>
</comment>
<gene>
    <name evidence="2" type="ORF">GCM10023156_16850</name>
</gene>
<evidence type="ECO:0000256" key="1">
    <source>
        <dbReference type="SAM" id="MobiDB-lite"/>
    </source>
</evidence>
<reference evidence="3" key="1">
    <citation type="journal article" date="2019" name="Int. J. Syst. Evol. Microbiol.">
        <title>The Global Catalogue of Microorganisms (GCM) 10K type strain sequencing project: providing services to taxonomists for standard genome sequencing and annotation.</title>
        <authorList>
            <consortium name="The Broad Institute Genomics Platform"/>
            <consortium name="The Broad Institute Genome Sequencing Center for Infectious Disease"/>
            <person name="Wu L."/>
            <person name="Ma J."/>
        </authorList>
    </citation>
    <scope>NUCLEOTIDE SEQUENCE [LARGE SCALE GENOMIC DNA]</scope>
    <source>
        <strain evidence="3">JCM 17759</strain>
    </source>
</reference>
<name>A0ABP8MKM7_9BACT</name>
<feature type="region of interest" description="Disordered" evidence="1">
    <location>
        <begin position="1"/>
        <end position="25"/>
    </location>
</feature>
<proteinExistence type="predicted"/>
<sequence>MPSASTPEPAPHPSIAKGSARPLPKLRFRQRCRSRIVKKNDESLDDFRYGWDDFDANDNHLVCNKLNDPSRIPFTAGFVCDLQLDGVLSRF</sequence>
<evidence type="ECO:0000313" key="3">
    <source>
        <dbReference type="Proteomes" id="UP001500840"/>
    </source>
</evidence>